<evidence type="ECO:0000313" key="2">
    <source>
        <dbReference type="Proteomes" id="UP000195950"/>
    </source>
</evidence>
<proteinExistence type="predicted"/>
<gene>
    <name evidence="1" type="ORF">B5F32_14500</name>
</gene>
<dbReference type="AlphaFoldDB" id="A0A1Y4I927"/>
<sequence>MRILYNSTNHDVVCTDQDVEYTNHDVVYIFHGDNLEIDEIVIIFVYSKKNVFYLKIRTIVLITIVDYPLDLRAGHKKRETVEYQPFPFF</sequence>
<organism evidence="1 2">
    <name type="scientific">Parabacteroides distasonis</name>
    <dbReference type="NCBI Taxonomy" id="823"/>
    <lineage>
        <taxon>Bacteria</taxon>
        <taxon>Pseudomonadati</taxon>
        <taxon>Bacteroidota</taxon>
        <taxon>Bacteroidia</taxon>
        <taxon>Bacteroidales</taxon>
        <taxon>Tannerellaceae</taxon>
        <taxon>Parabacteroides</taxon>
    </lineage>
</organism>
<dbReference type="EMBL" id="NFJX01000014">
    <property type="protein sequence ID" value="OUP16785.1"/>
    <property type="molecule type" value="Genomic_DNA"/>
</dbReference>
<name>A0A1Y4I927_PARDI</name>
<reference evidence="2" key="1">
    <citation type="submission" date="2017-04" db="EMBL/GenBank/DDBJ databases">
        <title>Function of individual gut microbiota members based on whole genome sequencing of pure cultures obtained from chicken caecum.</title>
        <authorList>
            <person name="Medvecky M."/>
            <person name="Cejkova D."/>
            <person name="Polansky O."/>
            <person name="Karasova D."/>
            <person name="Kubasova T."/>
            <person name="Cizek A."/>
            <person name="Rychlik I."/>
        </authorList>
    </citation>
    <scope>NUCLEOTIDE SEQUENCE [LARGE SCALE GENOMIC DNA]</scope>
    <source>
        <strain evidence="2">An199</strain>
    </source>
</reference>
<accession>A0A1Y4I927</accession>
<dbReference type="Proteomes" id="UP000195950">
    <property type="component" value="Unassembled WGS sequence"/>
</dbReference>
<protein>
    <submittedName>
        <fullName evidence="1">Uncharacterized protein</fullName>
    </submittedName>
</protein>
<comment type="caution">
    <text evidence="1">The sequence shown here is derived from an EMBL/GenBank/DDBJ whole genome shotgun (WGS) entry which is preliminary data.</text>
</comment>
<evidence type="ECO:0000313" key="1">
    <source>
        <dbReference type="EMBL" id="OUP16785.1"/>
    </source>
</evidence>